<keyword evidence="2" id="KW-1185">Reference proteome</keyword>
<proteinExistence type="predicted"/>
<evidence type="ECO:0000313" key="1">
    <source>
        <dbReference type="EMBL" id="RAH71308.1"/>
    </source>
</evidence>
<organism evidence="1 2">
    <name type="scientific">Aspergillus aculeatinus CBS 121060</name>
    <dbReference type="NCBI Taxonomy" id="1448322"/>
    <lineage>
        <taxon>Eukaryota</taxon>
        <taxon>Fungi</taxon>
        <taxon>Dikarya</taxon>
        <taxon>Ascomycota</taxon>
        <taxon>Pezizomycotina</taxon>
        <taxon>Eurotiomycetes</taxon>
        <taxon>Eurotiomycetidae</taxon>
        <taxon>Eurotiales</taxon>
        <taxon>Aspergillaceae</taxon>
        <taxon>Aspergillus</taxon>
        <taxon>Aspergillus subgen. Circumdati</taxon>
    </lineage>
</organism>
<sequence>MLYQKGATVYIAGRSKPHAQAATQAIRASTTTTGGQLYYLPLHLDDENNGAYVIPWGRLPPGMALYLARHLAPVEESGTGRASGFWKCAWASQWSDYEAGAKGRTFVVDCVRG</sequence>
<accession>A0ACD1HCN8</accession>
<name>A0ACD1HCN8_9EURO</name>
<reference evidence="1" key="1">
    <citation type="submission" date="2018-02" db="EMBL/GenBank/DDBJ databases">
        <title>The genomes of Aspergillus section Nigri reveals drivers in fungal speciation.</title>
        <authorList>
            <consortium name="DOE Joint Genome Institute"/>
            <person name="Vesth T.C."/>
            <person name="Nybo J."/>
            <person name="Theobald S."/>
            <person name="Brandl J."/>
            <person name="Frisvad J.C."/>
            <person name="Nielsen K.F."/>
            <person name="Lyhne E.K."/>
            <person name="Kogle M.E."/>
            <person name="Kuo A."/>
            <person name="Riley R."/>
            <person name="Clum A."/>
            <person name="Nolan M."/>
            <person name="Lipzen A."/>
            <person name="Salamov A."/>
            <person name="Henrissat B."/>
            <person name="Wiebenga A."/>
            <person name="De vries R.P."/>
            <person name="Grigoriev I.V."/>
            <person name="Mortensen U.H."/>
            <person name="Andersen M.R."/>
            <person name="Baker S.E."/>
        </authorList>
    </citation>
    <scope>NUCLEOTIDE SEQUENCE</scope>
    <source>
        <strain evidence="1">CBS 121060</strain>
    </source>
</reference>
<gene>
    <name evidence="1" type="ORF">BO66DRAFT_437332</name>
</gene>
<dbReference type="Proteomes" id="UP000249661">
    <property type="component" value="Unassembled WGS sequence"/>
</dbReference>
<dbReference type="EMBL" id="KZ824949">
    <property type="protein sequence ID" value="RAH71308.1"/>
    <property type="molecule type" value="Genomic_DNA"/>
</dbReference>
<evidence type="ECO:0000313" key="2">
    <source>
        <dbReference type="Proteomes" id="UP000249661"/>
    </source>
</evidence>
<protein>
    <submittedName>
        <fullName evidence="1">Uncharacterized protein</fullName>
    </submittedName>
</protein>